<feature type="compositionally biased region" description="Acidic residues" evidence="8">
    <location>
        <begin position="124"/>
        <end position="135"/>
    </location>
</feature>
<evidence type="ECO:0000256" key="4">
    <source>
        <dbReference type="ARBA" id="ARBA00022692"/>
    </source>
</evidence>
<dbReference type="PANTHER" id="PTHR11616">
    <property type="entry name" value="SODIUM/CHLORIDE DEPENDENT TRANSPORTER"/>
    <property type="match status" value="1"/>
</dbReference>
<keyword evidence="4 9" id="KW-0812">Transmembrane</keyword>
<evidence type="ECO:0000256" key="5">
    <source>
        <dbReference type="ARBA" id="ARBA00022847"/>
    </source>
</evidence>
<dbReference type="GO" id="GO:0015187">
    <property type="term" value="F:glycine transmembrane transporter activity"/>
    <property type="evidence" value="ECO:0007669"/>
    <property type="project" value="TreeGrafter"/>
</dbReference>
<accession>A0A0K8W858</accession>
<sequence length="194" mass="22000">MYVSCRFTEDIYQMTGYRPGIYWQLTWRYIGPVIMVAILVSSVVFMVIKNPTYGAWNAQLGAVQQSNYPTWVMGVALAMILAGVLPMPIVFLMRSFQCLKVDLDIHQGSIRRNETTASTKEMIDNDDDEDDEDDYSGPSLGGPVRTRSDSSDEEDDDDRPVTMRNSNLRSKLAVPIHLNVPTSKRSFKMEVFDL</sequence>
<dbReference type="GO" id="GO:0005886">
    <property type="term" value="C:plasma membrane"/>
    <property type="evidence" value="ECO:0007669"/>
    <property type="project" value="TreeGrafter"/>
</dbReference>
<feature type="transmembrane region" description="Helical" evidence="9">
    <location>
        <begin position="27"/>
        <end position="48"/>
    </location>
</feature>
<evidence type="ECO:0000256" key="8">
    <source>
        <dbReference type="SAM" id="MobiDB-lite"/>
    </source>
</evidence>
<proteinExistence type="inferred from homology"/>
<dbReference type="GO" id="GO:0015179">
    <property type="term" value="F:L-amino acid transmembrane transporter activity"/>
    <property type="evidence" value="ECO:0007669"/>
    <property type="project" value="TreeGrafter"/>
</dbReference>
<dbReference type="InterPro" id="IPR000175">
    <property type="entry name" value="Na/ntran_symport"/>
</dbReference>
<keyword evidence="6 9" id="KW-1133">Transmembrane helix</keyword>
<dbReference type="GO" id="GO:0005283">
    <property type="term" value="F:amino acid:sodium symporter activity"/>
    <property type="evidence" value="ECO:0007669"/>
    <property type="project" value="TreeGrafter"/>
</dbReference>
<organism evidence="10">
    <name type="scientific">Bactrocera latifrons</name>
    <name type="common">Malaysian fruit fly</name>
    <name type="synonym">Chaetodacus latifrons</name>
    <dbReference type="NCBI Taxonomy" id="174628"/>
    <lineage>
        <taxon>Eukaryota</taxon>
        <taxon>Metazoa</taxon>
        <taxon>Ecdysozoa</taxon>
        <taxon>Arthropoda</taxon>
        <taxon>Hexapoda</taxon>
        <taxon>Insecta</taxon>
        <taxon>Pterygota</taxon>
        <taxon>Neoptera</taxon>
        <taxon>Endopterygota</taxon>
        <taxon>Diptera</taxon>
        <taxon>Brachycera</taxon>
        <taxon>Muscomorpha</taxon>
        <taxon>Tephritoidea</taxon>
        <taxon>Tephritidae</taxon>
        <taxon>Bactrocera</taxon>
        <taxon>Bactrocera</taxon>
    </lineage>
</organism>
<dbReference type="PANTHER" id="PTHR11616:SF236">
    <property type="entry name" value="TRANSPORTER"/>
    <property type="match status" value="1"/>
</dbReference>
<comment type="subcellular location">
    <subcellularLocation>
        <location evidence="1">Membrane</location>
        <topology evidence="1">Multi-pass membrane protein</topology>
    </subcellularLocation>
</comment>
<evidence type="ECO:0000256" key="7">
    <source>
        <dbReference type="ARBA" id="ARBA00023136"/>
    </source>
</evidence>
<dbReference type="PROSITE" id="PS50267">
    <property type="entry name" value="NA_NEUROTRAN_SYMP_3"/>
    <property type="match status" value="1"/>
</dbReference>
<name>A0A0K8W858_BACLA</name>
<evidence type="ECO:0000256" key="3">
    <source>
        <dbReference type="ARBA" id="ARBA00022448"/>
    </source>
</evidence>
<feature type="region of interest" description="Disordered" evidence="8">
    <location>
        <begin position="115"/>
        <end position="168"/>
    </location>
</feature>
<dbReference type="Pfam" id="PF00209">
    <property type="entry name" value="SNF"/>
    <property type="match status" value="1"/>
</dbReference>
<evidence type="ECO:0000256" key="1">
    <source>
        <dbReference type="ARBA" id="ARBA00004141"/>
    </source>
</evidence>
<dbReference type="OrthoDB" id="6581954at2759"/>
<feature type="transmembrane region" description="Helical" evidence="9">
    <location>
        <begin position="68"/>
        <end position="93"/>
    </location>
</feature>
<dbReference type="AlphaFoldDB" id="A0A0K8W858"/>
<keyword evidence="7 9" id="KW-0472">Membrane</keyword>
<protein>
    <submittedName>
        <fullName evidence="10">Sodium-dependent neutral amino acid transporter B(0)AT2</fullName>
    </submittedName>
</protein>
<dbReference type="InterPro" id="IPR037272">
    <property type="entry name" value="SNS_sf"/>
</dbReference>
<evidence type="ECO:0000313" key="10">
    <source>
        <dbReference type="EMBL" id="JAI47383.1"/>
    </source>
</evidence>
<keyword evidence="5" id="KW-0769">Symport</keyword>
<gene>
    <name evidence="10" type="primary">SLC6A15_1</name>
    <name evidence="10" type="ORF">c2_g2_i7</name>
</gene>
<reference evidence="10" key="1">
    <citation type="submission" date="2015-06" db="EMBL/GenBank/DDBJ databases">
        <authorList>
            <person name="Hoefler B.C."/>
            <person name="Straight P.D."/>
        </authorList>
    </citation>
    <scope>NUCLEOTIDE SEQUENCE</scope>
</reference>
<evidence type="ECO:0000256" key="9">
    <source>
        <dbReference type="SAM" id="Phobius"/>
    </source>
</evidence>
<evidence type="ECO:0000256" key="2">
    <source>
        <dbReference type="ARBA" id="ARBA00006459"/>
    </source>
</evidence>
<evidence type="ECO:0000256" key="6">
    <source>
        <dbReference type="ARBA" id="ARBA00022989"/>
    </source>
</evidence>
<dbReference type="EMBL" id="GDHF01004931">
    <property type="protein sequence ID" value="JAI47383.1"/>
    <property type="molecule type" value="Transcribed_RNA"/>
</dbReference>
<keyword evidence="3" id="KW-0813">Transport</keyword>
<comment type="similarity">
    <text evidence="2">Belongs to the sodium:neurotransmitter symporter (SNF) (TC 2.A.22) family.</text>
</comment>
<dbReference type="GO" id="GO:0089718">
    <property type="term" value="P:amino acid import across plasma membrane"/>
    <property type="evidence" value="ECO:0007669"/>
    <property type="project" value="TreeGrafter"/>
</dbReference>
<dbReference type="SUPFAM" id="SSF161070">
    <property type="entry name" value="SNF-like"/>
    <property type="match status" value="1"/>
</dbReference>